<dbReference type="GO" id="GO:0005789">
    <property type="term" value="C:endoplasmic reticulum membrane"/>
    <property type="evidence" value="ECO:0007669"/>
    <property type="project" value="TreeGrafter"/>
</dbReference>
<dbReference type="Pfam" id="PF01569">
    <property type="entry name" value="PAP2"/>
    <property type="match status" value="1"/>
</dbReference>
<dbReference type="OrthoDB" id="302705at2759"/>
<keyword evidence="4" id="KW-0560">Oxidoreductase</keyword>
<feature type="transmembrane region" description="Helical" evidence="2">
    <location>
        <begin position="175"/>
        <end position="192"/>
    </location>
</feature>
<keyword evidence="2" id="KW-1133">Transmembrane helix</keyword>
<feature type="transmembrane region" description="Helical" evidence="2">
    <location>
        <begin position="235"/>
        <end position="257"/>
    </location>
</feature>
<organism evidence="4 5">
    <name type="scientific">Artemisia annua</name>
    <name type="common">Sweet wormwood</name>
    <dbReference type="NCBI Taxonomy" id="35608"/>
    <lineage>
        <taxon>Eukaryota</taxon>
        <taxon>Viridiplantae</taxon>
        <taxon>Streptophyta</taxon>
        <taxon>Embryophyta</taxon>
        <taxon>Tracheophyta</taxon>
        <taxon>Spermatophyta</taxon>
        <taxon>Magnoliopsida</taxon>
        <taxon>eudicotyledons</taxon>
        <taxon>Gunneridae</taxon>
        <taxon>Pentapetalae</taxon>
        <taxon>asterids</taxon>
        <taxon>campanulids</taxon>
        <taxon>Asterales</taxon>
        <taxon>Asteraceae</taxon>
        <taxon>Asteroideae</taxon>
        <taxon>Anthemideae</taxon>
        <taxon>Artemisiinae</taxon>
        <taxon>Artemisia</taxon>
    </lineage>
</organism>
<dbReference type="SMART" id="SM00014">
    <property type="entry name" value="acidPPc"/>
    <property type="match status" value="1"/>
</dbReference>
<dbReference type="InterPro" id="IPR000326">
    <property type="entry name" value="PAP2/HPO"/>
</dbReference>
<evidence type="ECO:0000256" key="1">
    <source>
        <dbReference type="ARBA" id="ARBA00022801"/>
    </source>
</evidence>
<keyword evidence="5" id="KW-1185">Reference proteome</keyword>
<evidence type="ECO:0000256" key="2">
    <source>
        <dbReference type="SAM" id="Phobius"/>
    </source>
</evidence>
<dbReference type="GO" id="GO:0047874">
    <property type="term" value="F:dolichyldiphosphatase activity"/>
    <property type="evidence" value="ECO:0007669"/>
    <property type="project" value="TreeGrafter"/>
</dbReference>
<dbReference type="EMBL" id="PKPP01000157">
    <property type="protein sequence ID" value="PWA96838.1"/>
    <property type="molecule type" value="Genomic_DNA"/>
</dbReference>
<proteinExistence type="predicted"/>
<evidence type="ECO:0000313" key="4">
    <source>
        <dbReference type="EMBL" id="PWA96838.1"/>
    </source>
</evidence>
<accession>A0A2U1QFT0</accession>
<feature type="transmembrane region" description="Helical" evidence="2">
    <location>
        <begin position="204"/>
        <end position="223"/>
    </location>
</feature>
<dbReference type="GO" id="GO:0008610">
    <property type="term" value="P:lipid biosynthetic process"/>
    <property type="evidence" value="ECO:0007669"/>
    <property type="project" value="TreeGrafter"/>
</dbReference>
<dbReference type="SUPFAM" id="SSF48317">
    <property type="entry name" value="Acid phosphatase/Vanadium-dependent haloperoxidase"/>
    <property type="match status" value="1"/>
</dbReference>
<reference evidence="4 5" key="1">
    <citation type="journal article" date="2018" name="Mol. Plant">
        <title>The genome of Artemisia annua provides insight into the evolution of Asteraceae family and artemisinin biosynthesis.</title>
        <authorList>
            <person name="Shen Q."/>
            <person name="Zhang L."/>
            <person name="Liao Z."/>
            <person name="Wang S."/>
            <person name="Yan T."/>
            <person name="Shi P."/>
            <person name="Liu M."/>
            <person name="Fu X."/>
            <person name="Pan Q."/>
            <person name="Wang Y."/>
            <person name="Lv Z."/>
            <person name="Lu X."/>
            <person name="Zhang F."/>
            <person name="Jiang W."/>
            <person name="Ma Y."/>
            <person name="Chen M."/>
            <person name="Hao X."/>
            <person name="Li L."/>
            <person name="Tang Y."/>
            <person name="Lv G."/>
            <person name="Zhou Y."/>
            <person name="Sun X."/>
            <person name="Brodelius P.E."/>
            <person name="Rose J.K.C."/>
            <person name="Tang K."/>
        </authorList>
    </citation>
    <scope>NUCLEOTIDE SEQUENCE [LARGE SCALE GENOMIC DNA]</scope>
    <source>
        <strain evidence="5">cv. Huhao1</strain>
        <tissue evidence="4">Leaf</tissue>
    </source>
</reference>
<dbReference type="InterPro" id="IPR036938">
    <property type="entry name" value="PAP2/HPO_sf"/>
</dbReference>
<dbReference type="PANTHER" id="PTHR11247">
    <property type="entry name" value="PALMITOYL-PROTEIN THIOESTERASE/DOLICHYLDIPHOSPHATASE 1"/>
    <property type="match status" value="1"/>
</dbReference>
<feature type="domain" description="Phosphatidic acid phosphatase type 2/haloperoxidase" evidence="3">
    <location>
        <begin position="108"/>
        <end position="219"/>
    </location>
</feature>
<gene>
    <name evidence="4" type="ORF">CTI12_AA036190</name>
</gene>
<name>A0A2U1QFT0_ARTAN</name>
<keyword evidence="2" id="KW-0472">Membrane</keyword>
<keyword evidence="4" id="KW-0575">Peroxidase</keyword>
<dbReference type="Proteomes" id="UP000245207">
    <property type="component" value="Unassembled WGS sequence"/>
</dbReference>
<protein>
    <submittedName>
        <fullName evidence="4">Phosphatidic acid phosphatase/chloroperoxidase, N-terminal</fullName>
    </submittedName>
</protein>
<keyword evidence="1" id="KW-0378">Hydrolase</keyword>
<comment type="caution">
    <text evidence="4">The sequence shown here is derived from an EMBL/GenBank/DDBJ whole genome shotgun (WGS) entry which is preliminary data.</text>
</comment>
<keyword evidence="2" id="KW-0812">Transmembrane</keyword>
<dbReference type="Gene3D" id="1.20.144.10">
    <property type="entry name" value="Phosphatidic acid phosphatase type 2/haloperoxidase"/>
    <property type="match status" value="1"/>
</dbReference>
<dbReference type="AlphaFoldDB" id="A0A2U1QFT0"/>
<dbReference type="GO" id="GO:0006487">
    <property type="term" value="P:protein N-linked glycosylation"/>
    <property type="evidence" value="ECO:0007669"/>
    <property type="project" value="TreeGrafter"/>
</dbReference>
<sequence>MSQAALIAFATNPSPTLKHQCKFVDIFRTTVISCPFFYTLKESAIAYKETFRHKKTMEVSKLKLRGWITNSSVFSHQISNELHTTLNRLSKWVVAGTLCGIILLRHDSLASWAAIGSALNFILSVTLKKILKQERPVSEVSSGHGMPSSHSQSIFFTVVFVILSVNEWMGSNGATTILSLLIVALGSYFSWLRVLLHYHTTNQVLAGTIVGSIFSVLWFWAWEAIVHKAYNSNEWVQTLLIVGVACYYLGFISYLIWHWMKR</sequence>
<dbReference type="GO" id="GO:0004601">
    <property type="term" value="F:peroxidase activity"/>
    <property type="evidence" value="ECO:0007669"/>
    <property type="project" value="UniProtKB-KW"/>
</dbReference>
<dbReference type="STRING" id="35608.A0A2U1QFT0"/>
<evidence type="ECO:0000313" key="5">
    <source>
        <dbReference type="Proteomes" id="UP000245207"/>
    </source>
</evidence>
<dbReference type="PANTHER" id="PTHR11247:SF40">
    <property type="entry name" value="LIPID PHOSPHATE PHOSPHATASE EPSILON 1, CHLOROPLASTIC"/>
    <property type="match status" value="1"/>
</dbReference>
<evidence type="ECO:0000259" key="3">
    <source>
        <dbReference type="SMART" id="SM00014"/>
    </source>
</evidence>